<evidence type="ECO:0008006" key="6">
    <source>
        <dbReference type="Google" id="ProtNLM"/>
    </source>
</evidence>
<organism evidence="3 5">
    <name type="scientific">Jannaschia seohaensis</name>
    <dbReference type="NCBI Taxonomy" id="475081"/>
    <lineage>
        <taxon>Bacteria</taxon>
        <taxon>Pseudomonadati</taxon>
        <taxon>Pseudomonadota</taxon>
        <taxon>Alphaproteobacteria</taxon>
        <taxon>Rhodobacterales</taxon>
        <taxon>Roseobacteraceae</taxon>
        <taxon>Jannaschia</taxon>
    </lineage>
</organism>
<evidence type="ECO:0000313" key="2">
    <source>
        <dbReference type="EMBL" id="PWJ19409.1"/>
    </source>
</evidence>
<dbReference type="Proteomes" id="UP000251571">
    <property type="component" value="Unassembled WGS sequence"/>
</dbReference>
<gene>
    <name evidence="2" type="ORF">BCF38_104346</name>
    <name evidence="3" type="ORF">SAMN05421539_104346</name>
</gene>
<dbReference type="Proteomes" id="UP000245839">
    <property type="component" value="Unassembled WGS sequence"/>
</dbReference>
<dbReference type="AlphaFoldDB" id="A0A2Y9ANN1"/>
<dbReference type="EMBL" id="UETC01000004">
    <property type="protein sequence ID" value="SSA46071.1"/>
    <property type="molecule type" value="Genomic_DNA"/>
</dbReference>
<feature type="transmembrane region" description="Helical" evidence="1">
    <location>
        <begin position="34"/>
        <end position="54"/>
    </location>
</feature>
<evidence type="ECO:0000256" key="1">
    <source>
        <dbReference type="SAM" id="Phobius"/>
    </source>
</evidence>
<keyword evidence="1" id="KW-0812">Transmembrane</keyword>
<name>A0A2Y9ANN1_9RHOB</name>
<keyword evidence="4" id="KW-1185">Reference proteome</keyword>
<proteinExistence type="predicted"/>
<evidence type="ECO:0000313" key="5">
    <source>
        <dbReference type="Proteomes" id="UP000251571"/>
    </source>
</evidence>
<protein>
    <recommendedName>
        <fullName evidence="6">DUF3329 domain-containing protein</fullName>
    </recommendedName>
</protein>
<reference evidence="3 5" key="1">
    <citation type="submission" date="2016-10" db="EMBL/GenBank/DDBJ databases">
        <authorList>
            <person name="Cai Z."/>
        </authorList>
    </citation>
    <scope>NUCLEOTIDE SEQUENCE [LARGE SCALE GENOMIC DNA]</scope>
    <source>
        <strain evidence="3 5">DSM 25227</strain>
    </source>
</reference>
<accession>A0A2Y9ANN1</accession>
<evidence type="ECO:0000313" key="3">
    <source>
        <dbReference type="EMBL" id="SSA46071.1"/>
    </source>
</evidence>
<sequence>MLDPDHPFFAAAWRRWAVVGVCTLWALMEASRGAWIWAAGAGAAGAYAAWALLLSPKARRSPPR</sequence>
<keyword evidence="1" id="KW-0472">Membrane</keyword>
<keyword evidence="1" id="KW-1133">Transmembrane helix</keyword>
<dbReference type="RefSeq" id="WP_109564493.1">
    <property type="nucleotide sequence ID" value="NZ_QGDJ01000004.1"/>
</dbReference>
<dbReference type="EMBL" id="QGDJ01000004">
    <property type="protein sequence ID" value="PWJ19409.1"/>
    <property type="molecule type" value="Genomic_DNA"/>
</dbReference>
<evidence type="ECO:0000313" key="4">
    <source>
        <dbReference type="Proteomes" id="UP000245839"/>
    </source>
</evidence>
<reference evidence="2 4" key="2">
    <citation type="submission" date="2018-03" db="EMBL/GenBank/DDBJ databases">
        <title>Genomic Encyclopedia of Archaeal and Bacterial Type Strains, Phase II (KMG-II): from individual species to whole genera.</title>
        <authorList>
            <person name="Goeker M."/>
        </authorList>
    </citation>
    <scope>NUCLEOTIDE SEQUENCE [LARGE SCALE GENOMIC DNA]</scope>
    <source>
        <strain evidence="2 4">DSM 25227</strain>
    </source>
</reference>